<dbReference type="Proteomes" id="UP000015101">
    <property type="component" value="Unassembled WGS sequence"/>
</dbReference>
<dbReference type="HOGENOM" id="CLU_1416572_0_0_1"/>
<dbReference type="PANTHER" id="PTHR46113:SF1">
    <property type="entry name" value="PEPTIDASE M17 LEUCYL AMINOPEPTIDASE N-TERMINAL DOMAIN-CONTAINING PROTEIN"/>
    <property type="match status" value="1"/>
</dbReference>
<organism evidence="2 3">
    <name type="scientific">Helobdella robusta</name>
    <name type="common">Californian leech</name>
    <dbReference type="NCBI Taxonomy" id="6412"/>
    <lineage>
        <taxon>Eukaryota</taxon>
        <taxon>Metazoa</taxon>
        <taxon>Spiralia</taxon>
        <taxon>Lophotrochozoa</taxon>
        <taxon>Annelida</taxon>
        <taxon>Clitellata</taxon>
        <taxon>Hirudinea</taxon>
        <taxon>Rhynchobdellida</taxon>
        <taxon>Glossiphoniidae</taxon>
        <taxon>Helobdella</taxon>
    </lineage>
</organism>
<reference evidence="3" key="1">
    <citation type="submission" date="2012-12" db="EMBL/GenBank/DDBJ databases">
        <authorList>
            <person name="Hellsten U."/>
            <person name="Grimwood J."/>
            <person name="Chapman J.A."/>
            <person name="Shapiro H."/>
            <person name="Aerts A."/>
            <person name="Otillar R.P."/>
            <person name="Terry A.Y."/>
            <person name="Boore J.L."/>
            <person name="Simakov O."/>
            <person name="Marletaz F."/>
            <person name="Cho S.-J."/>
            <person name="Edsinger-Gonzales E."/>
            <person name="Havlak P."/>
            <person name="Kuo D.-H."/>
            <person name="Larsson T."/>
            <person name="Lv J."/>
            <person name="Arendt D."/>
            <person name="Savage R."/>
            <person name="Osoegawa K."/>
            <person name="de Jong P."/>
            <person name="Lindberg D.R."/>
            <person name="Seaver E.C."/>
            <person name="Weisblat D.A."/>
            <person name="Putnam N.H."/>
            <person name="Grigoriev I.V."/>
            <person name="Rokhsar D.S."/>
        </authorList>
    </citation>
    <scope>NUCLEOTIDE SEQUENCE</scope>
</reference>
<dbReference type="CTD" id="20204106"/>
<reference evidence="2" key="3">
    <citation type="submission" date="2015-06" db="UniProtKB">
        <authorList>
            <consortium name="EnsemblMetazoa"/>
        </authorList>
    </citation>
    <scope>IDENTIFICATION</scope>
</reference>
<protein>
    <submittedName>
        <fullName evidence="1 2">Uncharacterized protein</fullName>
    </submittedName>
</protein>
<dbReference type="KEGG" id="hro:HELRODRAFT_172593"/>
<reference evidence="1 3" key="2">
    <citation type="journal article" date="2013" name="Nature">
        <title>Insights into bilaterian evolution from three spiralian genomes.</title>
        <authorList>
            <person name="Simakov O."/>
            <person name="Marletaz F."/>
            <person name="Cho S.J."/>
            <person name="Edsinger-Gonzales E."/>
            <person name="Havlak P."/>
            <person name="Hellsten U."/>
            <person name="Kuo D.H."/>
            <person name="Larsson T."/>
            <person name="Lv J."/>
            <person name="Arendt D."/>
            <person name="Savage R."/>
            <person name="Osoegawa K."/>
            <person name="de Jong P."/>
            <person name="Grimwood J."/>
            <person name="Chapman J.A."/>
            <person name="Shapiro H."/>
            <person name="Aerts A."/>
            <person name="Otillar R.P."/>
            <person name="Terry A.Y."/>
            <person name="Boore J.L."/>
            <person name="Grigoriev I.V."/>
            <person name="Lindberg D.R."/>
            <person name="Seaver E.C."/>
            <person name="Weisblat D.A."/>
            <person name="Putnam N.H."/>
            <person name="Rokhsar D.S."/>
        </authorList>
    </citation>
    <scope>NUCLEOTIDE SEQUENCE</scope>
</reference>
<dbReference type="OrthoDB" id="6626714at2759"/>
<accession>T1F5K7</accession>
<dbReference type="PANTHER" id="PTHR46113">
    <property type="entry name" value="SNAC DOMAIN-CONTAINING PROTEIN"/>
    <property type="match status" value="1"/>
</dbReference>
<proteinExistence type="predicted"/>
<dbReference type="EMBL" id="KB096502">
    <property type="protein sequence ID" value="ESO04237.1"/>
    <property type="molecule type" value="Genomic_DNA"/>
</dbReference>
<keyword evidence="3" id="KW-1185">Reference proteome</keyword>
<dbReference type="GeneID" id="20204106"/>
<evidence type="ECO:0000313" key="2">
    <source>
        <dbReference type="EnsemblMetazoa" id="HelroP172593"/>
    </source>
</evidence>
<name>T1F5K7_HELRO</name>
<evidence type="ECO:0000313" key="1">
    <source>
        <dbReference type="EMBL" id="ESO04237.1"/>
    </source>
</evidence>
<dbReference type="AlphaFoldDB" id="T1F5K7"/>
<dbReference type="InParanoid" id="T1F5K7"/>
<evidence type="ECO:0000313" key="3">
    <source>
        <dbReference type="Proteomes" id="UP000015101"/>
    </source>
</evidence>
<sequence length="192" mass="21437">MASLDRTKTTYREAMHIVALALKAVGINVDELTLSTSSLYGSRKAIRQSIGKTIQNTFLPNTHLVAHFDEKLLPDFDGVNIDRLPIVVSGKNVEKLIAIPKIGGTGINIGTTIVQLLQNWKGVSNWLAEVWPQLVDYNNAKEIVTAVRVVNDCAERAVELASDFNTALTHDENQHQLMYKVIEHHRKLMKEP</sequence>
<dbReference type="EnsemblMetazoa" id="HelroT172593">
    <property type="protein sequence ID" value="HelroP172593"/>
    <property type="gene ID" value="HelroG172593"/>
</dbReference>
<gene>
    <name evidence="2" type="primary">20204106</name>
    <name evidence="1" type="ORF">HELRODRAFT_172593</name>
</gene>
<dbReference type="RefSeq" id="XP_009017506.1">
    <property type="nucleotide sequence ID" value="XM_009019258.1"/>
</dbReference>
<dbReference type="EMBL" id="AMQM01004286">
    <property type="status" value="NOT_ANNOTATED_CDS"/>
    <property type="molecule type" value="Genomic_DNA"/>
</dbReference>